<dbReference type="Proteomes" id="UP000005019">
    <property type="component" value="Unassembled WGS sequence"/>
</dbReference>
<dbReference type="GO" id="GO:0046306">
    <property type="term" value="P:alkanesulfonate catabolic process"/>
    <property type="evidence" value="ECO:0007669"/>
    <property type="project" value="TreeGrafter"/>
</dbReference>
<accession>F5R9P0</accession>
<dbReference type="EMBL" id="AFHG01000031">
    <property type="protein sequence ID" value="EGK72722.1"/>
    <property type="molecule type" value="Genomic_DNA"/>
</dbReference>
<evidence type="ECO:0000313" key="6">
    <source>
        <dbReference type="EMBL" id="EGK72722.1"/>
    </source>
</evidence>
<dbReference type="Gene3D" id="3.20.20.30">
    <property type="entry name" value="Luciferase-like domain"/>
    <property type="match status" value="1"/>
</dbReference>
<evidence type="ECO:0000256" key="4">
    <source>
        <dbReference type="ARBA" id="ARBA00023033"/>
    </source>
</evidence>
<keyword evidence="2" id="KW-0288">FMN</keyword>
<name>F5R9P0_METUF</name>
<dbReference type="Pfam" id="PF00296">
    <property type="entry name" value="Bac_luciferase"/>
    <property type="match status" value="1"/>
</dbReference>
<dbReference type="PANTHER" id="PTHR42847">
    <property type="entry name" value="ALKANESULFONATE MONOOXYGENASE"/>
    <property type="match status" value="1"/>
</dbReference>
<dbReference type="OrthoDB" id="9814695at2"/>
<dbReference type="GO" id="GO:0008726">
    <property type="term" value="F:alkanesulfonate monooxygenase activity"/>
    <property type="evidence" value="ECO:0007669"/>
    <property type="project" value="TreeGrafter"/>
</dbReference>
<dbReference type="InterPro" id="IPR011251">
    <property type="entry name" value="Luciferase-like_dom"/>
</dbReference>
<keyword evidence="3" id="KW-0560">Oxidoreductase</keyword>
<keyword evidence="7" id="KW-1185">Reference proteome</keyword>
<evidence type="ECO:0000256" key="1">
    <source>
        <dbReference type="ARBA" id="ARBA00022630"/>
    </source>
</evidence>
<dbReference type="AlphaFoldDB" id="F5R9P0"/>
<dbReference type="PANTHER" id="PTHR42847:SF4">
    <property type="entry name" value="ALKANESULFONATE MONOOXYGENASE-RELATED"/>
    <property type="match status" value="1"/>
</dbReference>
<dbReference type="STRING" id="1000565.METUNv1_00961"/>
<dbReference type="InterPro" id="IPR050172">
    <property type="entry name" value="SsuD_RutA_monooxygenase"/>
</dbReference>
<evidence type="ECO:0000313" key="7">
    <source>
        <dbReference type="Proteomes" id="UP000005019"/>
    </source>
</evidence>
<protein>
    <submittedName>
        <fullName evidence="6">Monooxygenase, SsuD family</fullName>
    </submittedName>
</protein>
<evidence type="ECO:0000256" key="3">
    <source>
        <dbReference type="ARBA" id="ARBA00023002"/>
    </source>
</evidence>
<organism evidence="6 7">
    <name type="scientific">Methyloversatilis universalis (strain ATCC BAA-1314 / DSM 25237 / JCM 13912 / CCUG 52030 / FAM5)</name>
    <dbReference type="NCBI Taxonomy" id="1000565"/>
    <lineage>
        <taxon>Bacteria</taxon>
        <taxon>Pseudomonadati</taxon>
        <taxon>Pseudomonadota</taxon>
        <taxon>Betaproteobacteria</taxon>
        <taxon>Nitrosomonadales</taxon>
        <taxon>Sterolibacteriaceae</taxon>
        <taxon>Methyloversatilis</taxon>
    </lineage>
</organism>
<evidence type="ECO:0000259" key="5">
    <source>
        <dbReference type="Pfam" id="PF00296"/>
    </source>
</evidence>
<dbReference type="SUPFAM" id="SSF51679">
    <property type="entry name" value="Bacterial luciferase-like"/>
    <property type="match status" value="1"/>
</dbReference>
<reference evidence="6 7" key="1">
    <citation type="journal article" date="2011" name="J. Bacteriol.">
        <title>Genome sequence of Methyloversatilis universalis FAM5T, a methylotrophic representative of the order Rhodocyclales.</title>
        <authorList>
            <person name="Kittichotirat W."/>
            <person name="Good N.M."/>
            <person name="Hall R."/>
            <person name="Bringel F."/>
            <person name="Lajus A."/>
            <person name="Medigue C."/>
            <person name="Smalley N.E."/>
            <person name="Beck D."/>
            <person name="Bumgarner R."/>
            <person name="Vuilleumier S."/>
            <person name="Kalyuzhnaya M.G."/>
        </authorList>
    </citation>
    <scope>NUCLEOTIDE SEQUENCE [LARGE SCALE GENOMIC DNA]</scope>
    <source>
        <strain evidence="7">ATCC BAA-1314 / JCM 13912 / FAM5</strain>
    </source>
</reference>
<dbReference type="InterPro" id="IPR036661">
    <property type="entry name" value="Luciferase-like_sf"/>
</dbReference>
<dbReference type="eggNOG" id="COG2141">
    <property type="taxonomic scope" value="Bacteria"/>
</dbReference>
<evidence type="ECO:0000256" key="2">
    <source>
        <dbReference type="ARBA" id="ARBA00022643"/>
    </source>
</evidence>
<dbReference type="RefSeq" id="WP_008059367.1">
    <property type="nucleotide sequence ID" value="NZ_AFHG01000031.1"/>
</dbReference>
<proteinExistence type="predicted"/>
<keyword evidence="4 6" id="KW-0503">Monooxygenase</keyword>
<comment type="caution">
    <text evidence="6">The sequence shown here is derived from an EMBL/GenBank/DDBJ whole genome shotgun (WGS) entry which is preliminary data.</text>
</comment>
<feature type="domain" description="Luciferase-like" evidence="5">
    <location>
        <begin position="49"/>
        <end position="352"/>
    </location>
</feature>
<gene>
    <name evidence="6" type="ORF">METUNv1_00961</name>
</gene>
<sequence>MSIEFFTRLPLHGETFHLPGDPRNRGDWNNPSRPGTGAVSNFVVGDDFTYIDYLSQIARGAEIAGFDGVLMVNTQFGEEPWIVSSLLARETKRLKFVAAFHPSSTSPWNAAQAAATYQRATGGRLVWNIIQGSSEAAQRAIGDELPHDERYERAGEFVHAVRGYFGSESFTYRGKYYSASGGGLRGPLRKAPIPRICTAGASDAAKEFAAQHADYYLLLAEDPAIVAEHIRDVRERALKYGRSDIQFGLSVDVIARATDAEARAEAKRIFDEGVAAGVVDVVASITEQLSPTFQKRRKLYHDKEVRDYDDLFIAPNLWAGYGYIGIPPGFALVGDYAAIVERIREFQALGISLFFIAGYPHLEEAYRIGEHILPHFRSERVGARVPANDDAAAGDGFERPLAFASGLDTKQRHSGANG</sequence>
<dbReference type="CDD" id="cd01094">
    <property type="entry name" value="Alkanesulfonate_monoxygenase"/>
    <property type="match status" value="1"/>
</dbReference>
<keyword evidence="1" id="KW-0285">Flavoprotein</keyword>